<dbReference type="SUPFAM" id="SSF55811">
    <property type="entry name" value="Nudix"/>
    <property type="match status" value="1"/>
</dbReference>
<dbReference type="PRINTS" id="PR00502">
    <property type="entry name" value="NUDIXFAMILY"/>
</dbReference>
<evidence type="ECO:0000256" key="6">
    <source>
        <dbReference type="ARBA" id="ARBA00022842"/>
    </source>
</evidence>
<comment type="cofactor">
    <cofactor evidence="2">
        <name>Mg(2+)</name>
        <dbReference type="ChEBI" id="CHEBI:18420"/>
    </cofactor>
</comment>
<keyword evidence="20" id="KW-1185">Reference proteome</keyword>
<keyword evidence="4" id="KW-0479">Metal-binding</keyword>
<name>A0A6J2W214_CHACN</name>
<dbReference type="Pfam" id="PF00293">
    <property type="entry name" value="NUDIX"/>
    <property type="match status" value="1"/>
</dbReference>
<dbReference type="EC" id="3.6.1.9" evidence="10"/>
<dbReference type="PANTHER" id="PTHR16099">
    <property type="entry name" value="8-OXO-DGTP DIPHOSPHATES NUDT15"/>
    <property type="match status" value="1"/>
</dbReference>
<dbReference type="InParanoid" id="A0A6J2W214"/>
<comment type="function">
    <text evidence="12">May catalyze the hydrolysis of nucleoside triphosphates including dGTP, dTTP, dCTP, their oxidized forms like 8-oxo-dGTP and the prodrug thiopurine derivatives 6-thio-dGTP and 6-thio-GTP. Could also catalyze the hydrolysis of some nucleoside diphosphate derivatives. Hydrolyzes oxidized nucleosides triphosphates like 8-oxo-dGTP in vitro, but the specificity and efficiency towards these substrates are low. Therefore, the potential in vivo sanitizing role of this enzyme, that would consist in removing oxidatively damaged forms of nucleosides to prevent their incorporation into DNA, is unclear. Through the hydrolysis of thioguanosine triphosphates may participate in the catabolism of thiopurine drugs. May also have a role in DNA synthesis and cell cycle progression by stabilizing PCNA. Exhibits decapping activity towards dpCoA-capped RNAs in vitro.</text>
</comment>
<evidence type="ECO:0000256" key="9">
    <source>
        <dbReference type="ARBA" id="ARBA00036800"/>
    </source>
</evidence>
<dbReference type="FunFam" id="3.90.79.10:FF:000034">
    <property type="entry name" value="Nucleotide triphosphate diphosphatase NUDT15"/>
    <property type="match status" value="1"/>
</dbReference>
<evidence type="ECO:0000256" key="4">
    <source>
        <dbReference type="ARBA" id="ARBA00022723"/>
    </source>
</evidence>
<proteinExistence type="inferred from homology"/>
<dbReference type="CTD" id="55270"/>
<comment type="catalytic activity">
    <reaction evidence="11">
        <text>a 5'-end CoA-ribonucleoside in mRNA + H2O = a 5'-end phospho-adenosine-phospho-ribonucleoside in mRNA + (R)-4'-phosphopantetheine + 2 H(+)</text>
        <dbReference type="Rhea" id="RHEA:67592"/>
        <dbReference type="Rhea" id="RHEA-COMP:15719"/>
        <dbReference type="Rhea" id="RHEA-COMP:17276"/>
        <dbReference type="ChEBI" id="CHEBI:15377"/>
        <dbReference type="ChEBI" id="CHEBI:15378"/>
        <dbReference type="ChEBI" id="CHEBI:61723"/>
        <dbReference type="ChEBI" id="CHEBI:144051"/>
        <dbReference type="ChEBI" id="CHEBI:172371"/>
    </reaction>
    <physiologicalReaction direction="left-to-right" evidence="11">
        <dbReference type="Rhea" id="RHEA:67593"/>
    </physiologicalReaction>
</comment>
<dbReference type="InterPro" id="IPR020476">
    <property type="entry name" value="Nudix_hydrolase"/>
</dbReference>
<evidence type="ECO:0000259" key="19">
    <source>
        <dbReference type="PROSITE" id="PS51462"/>
    </source>
</evidence>
<dbReference type="PROSITE" id="PS00893">
    <property type="entry name" value="NUDIX_BOX"/>
    <property type="match status" value="1"/>
</dbReference>
<comment type="subunit">
    <text evidence="13">Homodimer. Interacts with PCNA; interaction is disrupted in response to UV irradiation.</text>
</comment>
<dbReference type="GO" id="GO:0006950">
    <property type="term" value="P:response to stress"/>
    <property type="evidence" value="ECO:0007669"/>
    <property type="project" value="UniProtKB-ARBA"/>
</dbReference>
<dbReference type="PANTHER" id="PTHR16099:SF5">
    <property type="entry name" value="NUCLEOTIDE TRIPHOSPHATE DIPHOSPHATASE NUDT15"/>
    <property type="match status" value="1"/>
</dbReference>
<dbReference type="AlphaFoldDB" id="A0A6J2W214"/>
<dbReference type="FunCoup" id="A0A6J2W214">
    <property type="interactions" value="74"/>
</dbReference>
<evidence type="ECO:0000256" key="11">
    <source>
        <dbReference type="ARBA" id="ARBA00048667"/>
    </source>
</evidence>
<dbReference type="InterPro" id="IPR020084">
    <property type="entry name" value="NUDIX_hydrolase_CS"/>
</dbReference>
<comment type="cofactor">
    <cofactor evidence="1">
        <name>Mn(2+)</name>
        <dbReference type="ChEBI" id="CHEBI:29035"/>
    </cofactor>
</comment>
<dbReference type="Proteomes" id="UP000504632">
    <property type="component" value="Chromosome 8"/>
</dbReference>
<evidence type="ECO:0000256" key="12">
    <source>
        <dbReference type="ARBA" id="ARBA00055812"/>
    </source>
</evidence>
<dbReference type="GeneID" id="115818885"/>
<dbReference type="GO" id="GO:0035539">
    <property type="term" value="F:8-oxo-7,8-dihydrodeoxyguanosine triphosphate pyrophosphatase activity"/>
    <property type="evidence" value="ECO:0007669"/>
    <property type="project" value="TreeGrafter"/>
</dbReference>
<accession>A0A6J2W214</accession>
<organism evidence="20 21">
    <name type="scientific">Chanos chanos</name>
    <name type="common">Milkfish</name>
    <name type="synonym">Mugil chanos</name>
    <dbReference type="NCBI Taxonomy" id="29144"/>
    <lineage>
        <taxon>Eukaryota</taxon>
        <taxon>Metazoa</taxon>
        <taxon>Chordata</taxon>
        <taxon>Craniata</taxon>
        <taxon>Vertebrata</taxon>
        <taxon>Euteleostomi</taxon>
        <taxon>Actinopterygii</taxon>
        <taxon>Neopterygii</taxon>
        <taxon>Teleostei</taxon>
        <taxon>Ostariophysi</taxon>
        <taxon>Gonorynchiformes</taxon>
        <taxon>Chanidae</taxon>
        <taxon>Chanos</taxon>
    </lineage>
</organism>
<evidence type="ECO:0000256" key="15">
    <source>
        <dbReference type="ARBA" id="ARBA00076736"/>
    </source>
</evidence>
<evidence type="ECO:0000256" key="10">
    <source>
        <dbReference type="ARBA" id="ARBA00038862"/>
    </source>
</evidence>
<sequence>MSRNMSMIIVKRFLFQRSFHLSTMTAVLQNCTPKRPGVGVGVLVTDAAHPGCVLMGKRKSSAGKGAYQLPGGHMEFGETWEECAKREVMEEAGIRLRNVKFASVVNSIKLEENYHYVTIFMQGELDQAFSAEPVNLEPEKNEGWTWTHWEEFPPENQLFLPLANLRQQGFHPFGNVAKNPV</sequence>
<dbReference type="GO" id="GO:0008413">
    <property type="term" value="F:8-oxo-7,8-dihydroguanosine triphosphate pyrophosphatase activity"/>
    <property type="evidence" value="ECO:0007669"/>
    <property type="project" value="UniProtKB-ARBA"/>
</dbReference>
<gene>
    <name evidence="21" type="primary">nudt15</name>
</gene>
<evidence type="ECO:0000256" key="5">
    <source>
        <dbReference type="ARBA" id="ARBA00022801"/>
    </source>
</evidence>
<evidence type="ECO:0000256" key="1">
    <source>
        <dbReference type="ARBA" id="ARBA00001936"/>
    </source>
</evidence>
<evidence type="ECO:0000256" key="2">
    <source>
        <dbReference type="ARBA" id="ARBA00001946"/>
    </source>
</evidence>
<comment type="catalytic activity">
    <reaction evidence="9">
        <text>a ribonucleoside 5'-triphosphate + H2O = a ribonucleoside 5'-phosphate + diphosphate + H(+)</text>
        <dbReference type="Rhea" id="RHEA:23996"/>
        <dbReference type="ChEBI" id="CHEBI:15377"/>
        <dbReference type="ChEBI" id="CHEBI:15378"/>
        <dbReference type="ChEBI" id="CHEBI:33019"/>
        <dbReference type="ChEBI" id="CHEBI:58043"/>
        <dbReference type="ChEBI" id="CHEBI:61557"/>
        <dbReference type="EC" id="3.6.1.9"/>
    </reaction>
</comment>
<evidence type="ECO:0000256" key="16">
    <source>
        <dbReference type="ARBA" id="ARBA00077398"/>
    </source>
</evidence>
<dbReference type="Gene3D" id="3.90.79.10">
    <property type="entry name" value="Nucleoside Triphosphate Pyrophosphohydrolase"/>
    <property type="match status" value="1"/>
</dbReference>
<dbReference type="InterPro" id="IPR000086">
    <property type="entry name" value="NUDIX_hydrolase_dom"/>
</dbReference>
<comment type="similarity">
    <text evidence="3 18">Belongs to the Nudix hydrolase family.</text>
</comment>
<evidence type="ECO:0000313" key="21">
    <source>
        <dbReference type="RefSeq" id="XP_030638248.1"/>
    </source>
</evidence>
<evidence type="ECO:0000313" key="20">
    <source>
        <dbReference type="Proteomes" id="UP000504632"/>
    </source>
</evidence>
<evidence type="ECO:0000256" key="3">
    <source>
        <dbReference type="ARBA" id="ARBA00005582"/>
    </source>
</evidence>
<dbReference type="InterPro" id="IPR015797">
    <property type="entry name" value="NUDIX_hydrolase-like_dom_sf"/>
</dbReference>
<evidence type="ECO:0000256" key="7">
    <source>
        <dbReference type="ARBA" id="ARBA00023211"/>
    </source>
</evidence>
<feature type="domain" description="Nudix hydrolase" evidence="19">
    <location>
        <begin position="33"/>
        <end position="172"/>
    </location>
</feature>
<evidence type="ECO:0000256" key="8">
    <source>
        <dbReference type="ARBA" id="ARBA00036546"/>
    </source>
</evidence>
<dbReference type="CDD" id="cd04678">
    <property type="entry name" value="NUDIX_MTH2_Nudt15"/>
    <property type="match status" value="1"/>
</dbReference>
<evidence type="ECO:0000256" key="14">
    <source>
        <dbReference type="ARBA" id="ARBA00070687"/>
    </source>
</evidence>
<keyword evidence="7" id="KW-0464">Manganese</keyword>
<dbReference type="RefSeq" id="XP_030638248.1">
    <property type="nucleotide sequence ID" value="XM_030782388.1"/>
</dbReference>
<keyword evidence="5 18" id="KW-0378">Hydrolase</keyword>
<evidence type="ECO:0000256" key="18">
    <source>
        <dbReference type="RuleBase" id="RU003476"/>
    </source>
</evidence>
<dbReference type="PROSITE" id="PS51462">
    <property type="entry name" value="NUDIX"/>
    <property type="match status" value="1"/>
</dbReference>
<comment type="catalytic activity">
    <reaction evidence="8">
        <text>a 2'-deoxyribonucleoside 5'-triphosphate + H2O = a 2'-deoxyribonucleoside 5'-phosphate + diphosphate + H(+)</text>
        <dbReference type="Rhea" id="RHEA:44644"/>
        <dbReference type="ChEBI" id="CHEBI:15377"/>
        <dbReference type="ChEBI" id="CHEBI:15378"/>
        <dbReference type="ChEBI" id="CHEBI:33019"/>
        <dbReference type="ChEBI" id="CHEBI:61560"/>
        <dbReference type="ChEBI" id="CHEBI:65317"/>
        <dbReference type="EC" id="3.6.1.9"/>
    </reaction>
</comment>
<dbReference type="GO" id="GO:0006203">
    <property type="term" value="P:dGTP catabolic process"/>
    <property type="evidence" value="ECO:0007669"/>
    <property type="project" value="TreeGrafter"/>
</dbReference>
<keyword evidence="6" id="KW-0460">Magnesium</keyword>
<evidence type="ECO:0000256" key="13">
    <source>
        <dbReference type="ARBA" id="ARBA00062087"/>
    </source>
</evidence>
<dbReference type="OrthoDB" id="447842at2759"/>
<dbReference type="GO" id="GO:0046872">
    <property type="term" value="F:metal ion binding"/>
    <property type="evidence" value="ECO:0007669"/>
    <property type="project" value="UniProtKB-KW"/>
</dbReference>
<dbReference type="GO" id="GO:0005829">
    <property type="term" value="C:cytosol"/>
    <property type="evidence" value="ECO:0007669"/>
    <property type="project" value="TreeGrafter"/>
</dbReference>
<protein>
    <recommendedName>
        <fullName evidence="14">Nucleotide triphosphate diphosphatase NUDT15</fullName>
        <ecNumber evidence="10">3.6.1.9</ecNumber>
    </recommendedName>
    <alternativeName>
        <fullName evidence="15">MutT homolog 2</fullName>
    </alternativeName>
    <alternativeName>
        <fullName evidence="17">Nucleoside diphosphate-linked moiety X motif 15</fullName>
    </alternativeName>
    <alternativeName>
        <fullName evidence="16">Nucleoside diphosphate-linked to another moiety X hydrolase 15</fullName>
    </alternativeName>
</protein>
<reference evidence="21" key="1">
    <citation type="submission" date="2025-08" db="UniProtKB">
        <authorList>
            <consortium name="RefSeq"/>
        </authorList>
    </citation>
    <scope>IDENTIFICATION</scope>
</reference>
<evidence type="ECO:0000256" key="17">
    <source>
        <dbReference type="ARBA" id="ARBA00080476"/>
    </source>
</evidence>